<name>A0AA39M3X1_9BILA</name>
<evidence type="ECO:0000256" key="1">
    <source>
        <dbReference type="SAM" id="MobiDB-lite"/>
    </source>
</evidence>
<keyword evidence="3" id="KW-1185">Reference proteome</keyword>
<evidence type="ECO:0000313" key="3">
    <source>
        <dbReference type="Proteomes" id="UP001175271"/>
    </source>
</evidence>
<reference evidence="2" key="1">
    <citation type="submission" date="2023-06" db="EMBL/GenBank/DDBJ databases">
        <title>Genomic analysis of the entomopathogenic nematode Steinernema hermaphroditum.</title>
        <authorList>
            <person name="Schwarz E.M."/>
            <person name="Heppert J.K."/>
            <person name="Baniya A."/>
            <person name="Schwartz H.T."/>
            <person name="Tan C.-H."/>
            <person name="Antoshechkin I."/>
            <person name="Sternberg P.W."/>
            <person name="Goodrich-Blair H."/>
            <person name="Dillman A.R."/>
        </authorList>
    </citation>
    <scope>NUCLEOTIDE SEQUENCE</scope>
    <source>
        <strain evidence="2">PS9179</strain>
        <tissue evidence="2">Whole animal</tissue>
    </source>
</reference>
<feature type="compositionally biased region" description="Basic residues" evidence="1">
    <location>
        <begin position="1"/>
        <end position="10"/>
    </location>
</feature>
<dbReference type="Proteomes" id="UP001175271">
    <property type="component" value="Unassembled WGS sequence"/>
</dbReference>
<accession>A0AA39M3X1</accession>
<sequence>MRRRRTRPKCPVKVSPLEMDTKDNPGSQKIRNTRESSRHEARARHHEKSKDHSNSDVCSASRTDGSHFTSSVSRTLYSGLLSSPGSR</sequence>
<protein>
    <submittedName>
        <fullName evidence="2">Uncharacterized protein</fullName>
    </submittedName>
</protein>
<feature type="region of interest" description="Disordered" evidence="1">
    <location>
        <begin position="1"/>
        <end position="87"/>
    </location>
</feature>
<proteinExistence type="predicted"/>
<comment type="caution">
    <text evidence="2">The sequence shown here is derived from an EMBL/GenBank/DDBJ whole genome shotgun (WGS) entry which is preliminary data.</text>
</comment>
<gene>
    <name evidence="2" type="ORF">QR680_014255</name>
</gene>
<feature type="compositionally biased region" description="Polar residues" evidence="1">
    <location>
        <begin position="55"/>
        <end position="87"/>
    </location>
</feature>
<dbReference type="AlphaFoldDB" id="A0AA39M3X1"/>
<dbReference type="EMBL" id="JAUCMV010000002">
    <property type="protein sequence ID" value="KAK0419660.1"/>
    <property type="molecule type" value="Genomic_DNA"/>
</dbReference>
<organism evidence="2 3">
    <name type="scientific">Steinernema hermaphroditum</name>
    <dbReference type="NCBI Taxonomy" id="289476"/>
    <lineage>
        <taxon>Eukaryota</taxon>
        <taxon>Metazoa</taxon>
        <taxon>Ecdysozoa</taxon>
        <taxon>Nematoda</taxon>
        <taxon>Chromadorea</taxon>
        <taxon>Rhabditida</taxon>
        <taxon>Tylenchina</taxon>
        <taxon>Panagrolaimomorpha</taxon>
        <taxon>Strongyloidoidea</taxon>
        <taxon>Steinernematidae</taxon>
        <taxon>Steinernema</taxon>
    </lineage>
</organism>
<evidence type="ECO:0000313" key="2">
    <source>
        <dbReference type="EMBL" id="KAK0419660.1"/>
    </source>
</evidence>